<comment type="caution">
    <text evidence="1">The sequence shown here is derived from an EMBL/GenBank/DDBJ whole genome shotgun (WGS) entry which is preliminary data.</text>
</comment>
<keyword evidence="2" id="KW-1185">Reference proteome</keyword>
<dbReference type="Proteomes" id="UP000024284">
    <property type="component" value="Unassembled WGS sequence"/>
</dbReference>
<protein>
    <submittedName>
        <fullName evidence="1">Uncharacterized protein</fullName>
    </submittedName>
</protein>
<accession>A0A086PDW1</accession>
<organism evidence="1 2">
    <name type="scientific">Sphingobium herbicidovorans (strain ATCC 700291 / DSM 11019 / CCUG 56400 / KCTC 2939 / LMG 18315 / NBRC 16415 / MH)</name>
    <name type="common">Sphingomonas herbicidovorans</name>
    <dbReference type="NCBI Taxonomy" id="1219045"/>
    <lineage>
        <taxon>Bacteria</taxon>
        <taxon>Pseudomonadati</taxon>
        <taxon>Pseudomonadota</taxon>
        <taxon>Alphaproteobacteria</taxon>
        <taxon>Sphingomonadales</taxon>
        <taxon>Sphingomonadaceae</taxon>
        <taxon>Sphingobium</taxon>
    </lineage>
</organism>
<dbReference type="AlphaFoldDB" id="A0A086PDW1"/>
<sequence>MVANLTTHGSALELNQNRQSSFRHLSITVQADGN</sequence>
<evidence type="ECO:0000313" key="1">
    <source>
        <dbReference type="EMBL" id="KFG91579.1"/>
    </source>
</evidence>
<evidence type="ECO:0000313" key="2">
    <source>
        <dbReference type="Proteomes" id="UP000024284"/>
    </source>
</evidence>
<proteinExistence type="predicted"/>
<gene>
    <name evidence="1" type="ORF">BV98_000434</name>
</gene>
<name>A0A086PDW1_SPHHM</name>
<reference evidence="1" key="1">
    <citation type="submission" date="2014-08" db="EMBL/GenBank/DDBJ databases">
        <title>Draft genome sequences of Sphingobium herbicidovorans.</title>
        <authorList>
            <person name="Gan H.M."/>
            <person name="Gan H.Y."/>
            <person name="Savka M.A."/>
        </authorList>
    </citation>
    <scope>NUCLEOTIDE SEQUENCE [LARGE SCALE GENOMIC DNA]</scope>
    <source>
        <strain evidence="1">NBRC 16415</strain>
    </source>
</reference>
<dbReference type="EMBL" id="JFZA02000002">
    <property type="protein sequence ID" value="KFG91579.1"/>
    <property type="molecule type" value="Genomic_DNA"/>
</dbReference>